<dbReference type="Proteomes" id="UP000267096">
    <property type="component" value="Unassembled WGS sequence"/>
</dbReference>
<protein>
    <submittedName>
        <fullName evidence="4">Ovule protein</fullName>
    </submittedName>
</protein>
<dbReference type="WBParaSite" id="ASIM_0000664101-mRNA-1">
    <property type="protein sequence ID" value="ASIM_0000664101-mRNA-1"/>
    <property type="gene ID" value="ASIM_0000664101"/>
</dbReference>
<feature type="region of interest" description="Disordered" evidence="1">
    <location>
        <begin position="1"/>
        <end position="39"/>
    </location>
</feature>
<evidence type="ECO:0000256" key="1">
    <source>
        <dbReference type="SAM" id="MobiDB-lite"/>
    </source>
</evidence>
<evidence type="ECO:0000313" key="4">
    <source>
        <dbReference type="WBParaSite" id="ASIM_0000664101-mRNA-1"/>
    </source>
</evidence>
<evidence type="ECO:0000313" key="2">
    <source>
        <dbReference type="EMBL" id="VDK27000.1"/>
    </source>
</evidence>
<proteinExistence type="predicted"/>
<sequence>MSQSTVAAVGFSIQSSNPPAAVSNQNADSTEPNSTDEPCSMMQQSQMIDNLFETSDLTKSTRPLISTSNASVIPPATSYPSPDIISNTAAAISPLIASQFGSLSCQQSPMMR</sequence>
<dbReference type="AlphaFoldDB" id="A0A0M3JG86"/>
<reference evidence="4" key="1">
    <citation type="submission" date="2017-02" db="UniProtKB">
        <authorList>
            <consortium name="WormBaseParasite"/>
        </authorList>
    </citation>
    <scope>IDENTIFICATION</scope>
</reference>
<keyword evidence="3" id="KW-1185">Reference proteome</keyword>
<accession>A0A0M3JG86</accession>
<evidence type="ECO:0000313" key="3">
    <source>
        <dbReference type="Proteomes" id="UP000267096"/>
    </source>
</evidence>
<organism evidence="4">
    <name type="scientific">Anisakis simplex</name>
    <name type="common">Herring worm</name>
    <dbReference type="NCBI Taxonomy" id="6269"/>
    <lineage>
        <taxon>Eukaryota</taxon>
        <taxon>Metazoa</taxon>
        <taxon>Ecdysozoa</taxon>
        <taxon>Nematoda</taxon>
        <taxon>Chromadorea</taxon>
        <taxon>Rhabditida</taxon>
        <taxon>Spirurina</taxon>
        <taxon>Ascaridomorpha</taxon>
        <taxon>Ascaridoidea</taxon>
        <taxon>Anisakidae</taxon>
        <taxon>Anisakis</taxon>
        <taxon>Anisakis simplex complex</taxon>
    </lineage>
</organism>
<name>A0A0M3JG86_ANISI</name>
<reference evidence="2 3" key="2">
    <citation type="submission" date="2018-11" db="EMBL/GenBank/DDBJ databases">
        <authorList>
            <consortium name="Pathogen Informatics"/>
        </authorList>
    </citation>
    <scope>NUCLEOTIDE SEQUENCE [LARGE SCALE GENOMIC DNA]</scope>
</reference>
<gene>
    <name evidence="2" type="ORF">ASIM_LOCUS6420</name>
</gene>
<dbReference type="EMBL" id="UYRR01013912">
    <property type="protein sequence ID" value="VDK27000.1"/>
    <property type="molecule type" value="Genomic_DNA"/>
</dbReference>